<dbReference type="InterPro" id="IPR039538">
    <property type="entry name" value="BetI_C"/>
</dbReference>
<proteinExistence type="predicted"/>
<comment type="caution">
    <text evidence="7">The sequence shown here is derived from an EMBL/GenBank/DDBJ whole genome shotgun (WGS) entry which is preliminary data.</text>
</comment>
<keyword evidence="1" id="KW-0678">Repressor</keyword>
<keyword evidence="3 5" id="KW-0238">DNA-binding</keyword>
<reference evidence="7 8" key="1">
    <citation type="submission" date="2015-10" db="EMBL/GenBank/DDBJ databases">
        <title>Corynebacteirum lowii and Corynebacterium oculi species nova, derived from human clinical disease and and emended description of Corynebacterium mastiditis.</title>
        <authorList>
            <person name="Bernard K."/>
            <person name="Pacheco A.L."/>
            <person name="Mcdougall C."/>
            <person name="Burtx T."/>
            <person name="Weibe D."/>
            <person name="Tyler S."/>
            <person name="Olson A.B."/>
            <person name="Cnockaert M."/>
            <person name="Eguchi H."/>
            <person name="Kuwahara T."/>
            <person name="Nakayama-Imaohji H."/>
            <person name="Boudewijins M."/>
            <person name="Van Hoecke F."/>
            <person name="Bernier A.-M."/>
            <person name="Vandamme P."/>
        </authorList>
    </citation>
    <scope>NUCLEOTIDE SEQUENCE [LARGE SCALE GENOMIC DNA]</scope>
    <source>
        <strain evidence="7 8">NML 130206</strain>
    </source>
</reference>
<dbReference type="Proteomes" id="UP000050488">
    <property type="component" value="Unassembled WGS sequence"/>
</dbReference>
<gene>
    <name evidence="7" type="primary">betI_1</name>
    <name evidence="7" type="ORF">Clow_01395</name>
</gene>
<sequence>MPARINAEERRSHIIEAAFRKILAEGVEGITLRKVSAEAELNIGSVRHFFDGHEDLLEAAAREAGERMGRRLAPYLGSSLKGLKGEEALDSLQELLEQVLPMDEARRAEAIVVLEFIRASRVQPLFAPAAAQMGRDLHEVVVSAFSSLGVENPGMAARQITALIGGLTMDAVTPHGALSTDQVRAILRGALRHHLSA</sequence>
<keyword evidence="8" id="KW-1185">Reference proteome</keyword>
<accession>A0A0Q0YIG3</accession>
<keyword evidence="2" id="KW-0805">Transcription regulation</keyword>
<organism evidence="7 8">
    <name type="scientific">Corynebacterium lowii</name>
    <dbReference type="NCBI Taxonomy" id="1544413"/>
    <lineage>
        <taxon>Bacteria</taxon>
        <taxon>Bacillati</taxon>
        <taxon>Actinomycetota</taxon>
        <taxon>Actinomycetes</taxon>
        <taxon>Mycobacteriales</taxon>
        <taxon>Corynebacteriaceae</taxon>
        <taxon>Corynebacterium</taxon>
    </lineage>
</organism>
<evidence type="ECO:0000256" key="4">
    <source>
        <dbReference type="ARBA" id="ARBA00023163"/>
    </source>
</evidence>
<evidence type="ECO:0000313" key="7">
    <source>
        <dbReference type="EMBL" id="KQB86471.1"/>
    </source>
</evidence>
<dbReference type="EMBL" id="LKEV01000003">
    <property type="protein sequence ID" value="KQB86471.1"/>
    <property type="molecule type" value="Genomic_DNA"/>
</dbReference>
<evidence type="ECO:0000256" key="1">
    <source>
        <dbReference type="ARBA" id="ARBA00022491"/>
    </source>
</evidence>
<dbReference type="Pfam" id="PF00440">
    <property type="entry name" value="TetR_N"/>
    <property type="match status" value="1"/>
</dbReference>
<dbReference type="SUPFAM" id="SSF48498">
    <property type="entry name" value="Tetracyclin repressor-like, C-terminal domain"/>
    <property type="match status" value="1"/>
</dbReference>
<evidence type="ECO:0000256" key="2">
    <source>
        <dbReference type="ARBA" id="ARBA00023015"/>
    </source>
</evidence>
<evidence type="ECO:0000256" key="5">
    <source>
        <dbReference type="PROSITE-ProRule" id="PRU00335"/>
    </source>
</evidence>
<dbReference type="Pfam" id="PF13977">
    <property type="entry name" value="TetR_C_6"/>
    <property type="match status" value="1"/>
</dbReference>
<protein>
    <submittedName>
        <fullName evidence="7">HTH-type transcriptional regulator BetI</fullName>
    </submittedName>
</protein>
<dbReference type="PATRIC" id="fig|1544413.3.peg.1398"/>
<feature type="DNA-binding region" description="H-T-H motif" evidence="5">
    <location>
        <begin position="31"/>
        <end position="50"/>
    </location>
</feature>
<dbReference type="STRING" id="1544413.Clow_01395"/>
<dbReference type="GO" id="GO:0003677">
    <property type="term" value="F:DNA binding"/>
    <property type="evidence" value="ECO:0007669"/>
    <property type="project" value="UniProtKB-UniRule"/>
</dbReference>
<dbReference type="RefSeq" id="WP_055178001.1">
    <property type="nucleotide sequence ID" value="NZ_JAUSQY010000001.1"/>
</dbReference>
<dbReference type="AlphaFoldDB" id="A0A0Q0YIG3"/>
<evidence type="ECO:0000313" key="8">
    <source>
        <dbReference type="Proteomes" id="UP000050488"/>
    </source>
</evidence>
<keyword evidence="4" id="KW-0804">Transcription</keyword>
<name>A0A0Q0YIG3_9CORY</name>
<dbReference type="PROSITE" id="PS50977">
    <property type="entry name" value="HTH_TETR_2"/>
    <property type="match status" value="1"/>
</dbReference>
<evidence type="ECO:0000259" key="6">
    <source>
        <dbReference type="PROSITE" id="PS50977"/>
    </source>
</evidence>
<dbReference type="Gene3D" id="1.10.357.10">
    <property type="entry name" value="Tetracycline Repressor, domain 2"/>
    <property type="match status" value="1"/>
</dbReference>
<evidence type="ECO:0000256" key="3">
    <source>
        <dbReference type="ARBA" id="ARBA00023125"/>
    </source>
</evidence>
<dbReference type="InterPro" id="IPR036271">
    <property type="entry name" value="Tet_transcr_reg_TetR-rel_C_sf"/>
</dbReference>
<dbReference type="InterPro" id="IPR001647">
    <property type="entry name" value="HTH_TetR"/>
</dbReference>
<feature type="domain" description="HTH tetR-type" evidence="6">
    <location>
        <begin position="8"/>
        <end position="68"/>
    </location>
</feature>
<dbReference type="InterPro" id="IPR009057">
    <property type="entry name" value="Homeodomain-like_sf"/>
</dbReference>
<dbReference type="OrthoDB" id="9816296at2"/>
<dbReference type="SUPFAM" id="SSF46689">
    <property type="entry name" value="Homeodomain-like"/>
    <property type="match status" value="1"/>
</dbReference>